<name>A0A0E9VKJ0_ANGAN</name>
<dbReference type="AlphaFoldDB" id="A0A0E9VKJ0"/>
<sequence>MVPWVSNAAVQIRSISKGEIGLLAYFLV</sequence>
<reference evidence="1" key="2">
    <citation type="journal article" date="2015" name="Fish Shellfish Immunol.">
        <title>Early steps in the European eel (Anguilla anguilla)-Vibrio vulnificus interaction in the gills: Role of the RtxA13 toxin.</title>
        <authorList>
            <person name="Callol A."/>
            <person name="Pajuelo D."/>
            <person name="Ebbesson L."/>
            <person name="Teles M."/>
            <person name="MacKenzie S."/>
            <person name="Amaro C."/>
        </authorList>
    </citation>
    <scope>NUCLEOTIDE SEQUENCE</scope>
</reference>
<protein>
    <submittedName>
        <fullName evidence="1">Uncharacterized protein</fullName>
    </submittedName>
</protein>
<reference evidence="1" key="1">
    <citation type="submission" date="2014-11" db="EMBL/GenBank/DDBJ databases">
        <authorList>
            <person name="Amaro Gonzalez C."/>
        </authorList>
    </citation>
    <scope>NUCLEOTIDE SEQUENCE</scope>
</reference>
<evidence type="ECO:0000313" key="1">
    <source>
        <dbReference type="EMBL" id="JAH77920.1"/>
    </source>
</evidence>
<dbReference type="EMBL" id="GBXM01030657">
    <property type="protein sequence ID" value="JAH77920.1"/>
    <property type="molecule type" value="Transcribed_RNA"/>
</dbReference>
<accession>A0A0E9VKJ0</accession>
<organism evidence="1">
    <name type="scientific">Anguilla anguilla</name>
    <name type="common">European freshwater eel</name>
    <name type="synonym">Muraena anguilla</name>
    <dbReference type="NCBI Taxonomy" id="7936"/>
    <lineage>
        <taxon>Eukaryota</taxon>
        <taxon>Metazoa</taxon>
        <taxon>Chordata</taxon>
        <taxon>Craniata</taxon>
        <taxon>Vertebrata</taxon>
        <taxon>Euteleostomi</taxon>
        <taxon>Actinopterygii</taxon>
        <taxon>Neopterygii</taxon>
        <taxon>Teleostei</taxon>
        <taxon>Anguilliformes</taxon>
        <taxon>Anguillidae</taxon>
        <taxon>Anguilla</taxon>
    </lineage>
</organism>
<proteinExistence type="predicted"/>